<dbReference type="EMBL" id="JAFBEH010000019">
    <property type="protein sequence ID" value="MBM7642769.1"/>
    <property type="molecule type" value="Genomic_DNA"/>
</dbReference>
<comment type="caution">
    <text evidence="1">The sequence shown here is derived from an EMBL/GenBank/DDBJ whole genome shotgun (WGS) entry which is preliminary data.</text>
</comment>
<proteinExistence type="predicted"/>
<dbReference type="Pfam" id="PF16895">
    <property type="entry name" value="DUF5085"/>
    <property type="match status" value="1"/>
</dbReference>
<dbReference type="InterPro" id="IPR031664">
    <property type="entry name" value="DUF5085"/>
</dbReference>
<sequence length="148" mass="17245">MIGYNQEIHEKNVISCLYQVDLDNLNEAIVDFIEEITNSGHTFAGQLFYSINSDLRQKTNMIVELFISVEEDTSFLDDRFTFRTYFQLTDLLCIRAKGDSEYEFSKAIEELISEIIEQDLTIKTPTFYKVYVTEDDLTFTDIYIGVRG</sequence>
<protein>
    <recommendedName>
        <fullName evidence="3">DUF5085 family protein</fullName>
    </recommendedName>
</protein>
<evidence type="ECO:0000313" key="1">
    <source>
        <dbReference type="EMBL" id="MBM7642769.1"/>
    </source>
</evidence>
<dbReference type="Proteomes" id="UP000697472">
    <property type="component" value="Unassembled WGS sequence"/>
</dbReference>
<accession>A0ABS2PTD4</accession>
<evidence type="ECO:0000313" key="2">
    <source>
        <dbReference type="Proteomes" id="UP000697472"/>
    </source>
</evidence>
<name>A0ABS2PTD4_9STRE</name>
<evidence type="ECO:0008006" key="3">
    <source>
        <dbReference type="Google" id="ProtNLM"/>
    </source>
</evidence>
<gene>
    <name evidence="1" type="ORF">JOC28_001067</name>
</gene>
<organism evidence="1 2">
    <name type="scientific">Streptococcus loxodontisalivarius</name>
    <dbReference type="NCBI Taxonomy" id="1349415"/>
    <lineage>
        <taxon>Bacteria</taxon>
        <taxon>Bacillati</taxon>
        <taxon>Bacillota</taxon>
        <taxon>Bacilli</taxon>
        <taxon>Lactobacillales</taxon>
        <taxon>Streptococcaceae</taxon>
        <taxon>Streptococcus</taxon>
    </lineage>
</organism>
<dbReference type="RefSeq" id="WP_205009610.1">
    <property type="nucleotide sequence ID" value="NZ_JAFBEH010000019.1"/>
</dbReference>
<reference evidence="1 2" key="1">
    <citation type="submission" date="2021-01" db="EMBL/GenBank/DDBJ databases">
        <title>Genomic Encyclopedia of Type Strains, Phase IV (KMG-IV): sequencing the most valuable type-strain genomes for metagenomic binning, comparative biology and taxonomic classification.</title>
        <authorList>
            <person name="Goeker M."/>
        </authorList>
    </citation>
    <scope>NUCLEOTIDE SEQUENCE [LARGE SCALE GENOMIC DNA]</scope>
    <source>
        <strain evidence="1 2">DSM 27382</strain>
    </source>
</reference>
<keyword evidence="2" id="KW-1185">Reference proteome</keyword>